<reference evidence="4 5" key="1">
    <citation type="submission" date="2024-02" db="EMBL/GenBank/DDBJ databases">
        <title>Rubritalea halochordaticola NBRC 107102.</title>
        <authorList>
            <person name="Ichikawa N."/>
            <person name="Katano-Makiyama Y."/>
            <person name="Hidaka K."/>
        </authorList>
    </citation>
    <scope>NUCLEOTIDE SEQUENCE [LARGE SCALE GENOMIC DNA]</scope>
    <source>
        <strain evidence="4 5">NBRC 107102</strain>
    </source>
</reference>
<sequence length="1633" mass="175316">MKTSTVPNILSLSAYTLVMASTLHAESLIDSWYTSNSTKYARVYETETDRNNTTTVTSWTDQTNPVYADIQAIYSSSSWVYVRYSGLSSHTMGPWLKPDGSQFLFWPVNQAGIHRFPRTAQVQAGTKDATGGGYSGLFVNGVAVFNSLDGQAWDGTQIQSQGSHTQNSYYWHRNAPVAEAFNFDTGNSHQPPTGIYHSHQNPIALRYQLGDHVEENPSFTNDSDSWDFYQEKSTTPSAHSPIIGWAHDGYPIYGPYGYDNPDTESTDSSIRRMVSGFVERNGSNGTDRLNANLNVIPIWYAKYREDHFGENYGSYSTAERTIADSRPSLGQTYPRGTFAQDHEYLGDLSGWSQYDGTGSFNSTSHFDLDRYNGRFCRTPEFPEGTYAYFCAIDDTGESTYPYVLGFEFYGDATGGSVTNISESVTDEYIGGPHTNLEIGENGINDGTVHLTWNSVEGGTYQVESSNTETSGYSVEASNLSGTGDTMETSYEDADGYGFMKVTRTALAVYDDVFTSAPASTQEDIVEYSSPAPVIPVMYVNAARSGQAVQDGLSWDTAFADLQDALASAESGDEIWVAAGIYYPDEAEAGVATVTNDDNYAQFNLIAGVTIYGGFNGTETIRAQRDVQNNLTILSGDIDQNDTNTAGVILDSPSTNIQGTNSRIIVASPSGTNYGIDGFTITASSGGDAPTAGGGSYRNCTIRGNIGRYAGAHYGEGELFQMVYCDLINNEGGNYGALNSCSQYGAYITSCRIIGNKATSTLYPSVGGIEVASATYYITNCLIAGNSGYHCGGILNRNGGVLDLANCTIANNLARSSENTGVEAGGISDEDICLNTFNNTIVWGNEKNGSSSNVSLSTPSNYYTSLIEGLNPGGDNLDGTNADNDPLFLTTVAASSAPNSTGDYRLPGNSPAVDSGSDVGNPDDITDLDDDGNASELIPLDLQGNNRVINTNDIGAYEYNGPSPVSSEAVNLNIEEGDGEFNYSINFNTIFGRSDLSYSLVSVTPAGVIYHEYDGGAEFQAYAEEGAQAGESATVTILATDGDGNMDHFTFTVTVTEPAAEPSDSLNQLLASWYTARSSRYARLYESKTDQQNGNSVTTWSRGEGIQSLPVYTGPQQIAYSADWVYINTPNLGLTVMGPWYTDEADTTDFPNFPANIDNIFRLPRIPTEATVKTEAGLGAIGFYVDGTNFFNQADGYSYDTSAGQDDAIDASPTIVGDGVWNREAKRSEGLTVDANKAHQIGAIVHTHTSPLGLRYLLGDNVSYDEASNTYTSLIDTDTDFVEKHSPIIGWAKDGFPVYGPYGYSDPLDPTSGIRRMVTGFQLRDGSNGSTDLNTTGRTTLPNWANHLFGRNLTLSSSQYGPDTDKVSANEDYSLGQYLEDYAYKGDLGLTQGFDFDLDVHNMRYCVTPEFPDGTYAYFNTIDASGNEEFPYNVGVAFFGDPNGGEVNEISESVEVWFQGGANKQESTESVSFSEEGMVTFTYSVVEGGTYVAETSNDLVSGFANDGSNPTADSDTISFQYAASSDKLFHRITRSSIASYDGDSSGGGSGSTVNFAFTFGTTPPLPQEQEINSATVGGVTATIVSYDSGTGNVTLSFDPSSLSGPSTAQLQFVASGGPQAGNTVTLTSTNTYSP</sequence>
<gene>
    <name evidence="4" type="ORF">Rhal01_01462</name>
</gene>
<dbReference type="InterPro" id="IPR012334">
    <property type="entry name" value="Pectin_lyas_fold"/>
</dbReference>
<name>A0ABP9V1W5_9BACT</name>
<proteinExistence type="predicted"/>
<dbReference type="RefSeq" id="WP_346188110.1">
    <property type="nucleotide sequence ID" value="NZ_BAABRL010000003.1"/>
</dbReference>
<accession>A0ABP9V1W5</accession>
<evidence type="ECO:0000256" key="2">
    <source>
        <dbReference type="SAM" id="SignalP"/>
    </source>
</evidence>
<dbReference type="EMBL" id="BAABRL010000003">
    <property type="protein sequence ID" value="GAA5495287.1"/>
    <property type="molecule type" value="Genomic_DNA"/>
</dbReference>
<feature type="region of interest" description="Disordered" evidence="1">
    <location>
        <begin position="465"/>
        <end position="484"/>
    </location>
</feature>
<dbReference type="InterPro" id="IPR011050">
    <property type="entry name" value="Pectin_lyase_fold/virulence"/>
</dbReference>
<keyword evidence="2" id="KW-0732">Signal</keyword>
<dbReference type="SUPFAM" id="SSF51126">
    <property type="entry name" value="Pectin lyase-like"/>
    <property type="match status" value="1"/>
</dbReference>
<feature type="domain" description="YHYH" evidence="3">
    <location>
        <begin position="1160"/>
        <end position="1423"/>
    </location>
</feature>
<feature type="domain" description="YHYH" evidence="3">
    <location>
        <begin position="115"/>
        <end position="393"/>
    </location>
</feature>
<dbReference type="Pfam" id="PF14240">
    <property type="entry name" value="YHYH"/>
    <property type="match status" value="2"/>
</dbReference>
<evidence type="ECO:0000256" key="1">
    <source>
        <dbReference type="SAM" id="MobiDB-lite"/>
    </source>
</evidence>
<protein>
    <recommendedName>
        <fullName evidence="3">YHYH domain-containing protein</fullName>
    </recommendedName>
</protein>
<feature type="region of interest" description="Disordered" evidence="1">
    <location>
        <begin position="897"/>
        <end position="920"/>
    </location>
</feature>
<feature type="signal peptide" evidence="2">
    <location>
        <begin position="1"/>
        <end position="25"/>
    </location>
</feature>
<dbReference type="Gene3D" id="2.160.20.10">
    <property type="entry name" value="Single-stranded right-handed beta-helix, Pectin lyase-like"/>
    <property type="match status" value="1"/>
</dbReference>
<comment type="caution">
    <text evidence="4">The sequence shown here is derived from an EMBL/GenBank/DDBJ whole genome shotgun (WGS) entry which is preliminary data.</text>
</comment>
<organism evidence="4 5">
    <name type="scientific">Rubritalea halochordaticola</name>
    <dbReference type="NCBI Taxonomy" id="714537"/>
    <lineage>
        <taxon>Bacteria</taxon>
        <taxon>Pseudomonadati</taxon>
        <taxon>Verrucomicrobiota</taxon>
        <taxon>Verrucomicrobiia</taxon>
        <taxon>Verrucomicrobiales</taxon>
        <taxon>Rubritaleaceae</taxon>
        <taxon>Rubritalea</taxon>
    </lineage>
</organism>
<evidence type="ECO:0000259" key="3">
    <source>
        <dbReference type="Pfam" id="PF14240"/>
    </source>
</evidence>
<evidence type="ECO:0000313" key="4">
    <source>
        <dbReference type="EMBL" id="GAA5495287.1"/>
    </source>
</evidence>
<dbReference type="InterPro" id="IPR025924">
    <property type="entry name" value="YHYH_dom"/>
</dbReference>
<feature type="chain" id="PRO_5046848579" description="YHYH domain-containing protein" evidence="2">
    <location>
        <begin position="26"/>
        <end position="1633"/>
    </location>
</feature>
<dbReference type="Proteomes" id="UP001424741">
    <property type="component" value="Unassembled WGS sequence"/>
</dbReference>
<keyword evidence="5" id="KW-1185">Reference proteome</keyword>
<evidence type="ECO:0000313" key="5">
    <source>
        <dbReference type="Proteomes" id="UP001424741"/>
    </source>
</evidence>